<evidence type="ECO:0000313" key="2">
    <source>
        <dbReference type="EMBL" id="KAL0129012.1"/>
    </source>
</evidence>
<comment type="caution">
    <text evidence="2">The sequence shown here is derived from an EMBL/GenBank/DDBJ whole genome shotgun (WGS) entry which is preliminary data.</text>
</comment>
<protein>
    <submittedName>
        <fullName evidence="2">Uncharacterized protein</fullName>
    </submittedName>
</protein>
<feature type="region of interest" description="Disordered" evidence="1">
    <location>
        <begin position="1"/>
        <end position="24"/>
    </location>
</feature>
<evidence type="ECO:0000256" key="1">
    <source>
        <dbReference type="SAM" id="MobiDB-lite"/>
    </source>
</evidence>
<evidence type="ECO:0000313" key="3">
    <source>
        <dbReference type="Proteomes" id="UP001430953"/>
    </source>
</evidence>
<dbReference type="EMBL" id="JADYXP020000003">
    <property type="protein sequence ID" value="KAL0129012.1"/>
    <property type="molecule type" value="Genomic_DNA"/>
</dbReference>
<name>A0AAW2GPB4_9HYME</name>
<proteinExistence type="predicted"/>
<keyword evidence="3" id="KW-1185">Reference proteome</keyword>
<dbReference type="Proteomes" id="UP001430953">
    <property type="component" value="Unassembled WGS sequence"/>
</dbReference>
<organism evidence="2 3">
    <name type="scientific">Cardiocondyla obscurior</name>
    <dbReference type="NCBI Taxonomy" id="286306"/>
    <lineage>
        <taxon>Eukaryota</taxon>
        <taxon>Metazoa</taxon>
        <taxon>Ecdysozoa</taxon>
        <taxon>Arthropoda</taxon>
        <taxon>Hexapoda</taxon>
        <taxon>Insecta</taxon>
        <taxon>Pterygota</taxon>
        <taxon>Neoptera</taxon>
        <taxon>Endopterygota</taxon>
        <taxon>Hymenoptera</taxon>
        <taxon>Apocrita</taxon>
        <taxon>Aculeata</taxon>
        <taxon>Formicoidea</taxon>
        <taxon>Formicidae</taxon>
        <taxon>Myrmicinae</taxon>
        <taxon>Cardiocondyla</taxon>
    </lineage>
</organism>
<accession>A0AAW2GPB4</accession>
<sequence>MQEGKGSGKGQREGDGGEGNDLYPSGAKILPLVLVPPVEHPDGKWASVGWREREEGLLRELLIGVYIIFGRGSQLVGTTVAKPLPSELAAVGLTTDVYARDATQCSPKAH</sequence>
<gene>
    <name evidence="2" type="ORF">PUN28_004013</name>
</gene>
<reference evidence="2 3" key="1">
    <citation type="submission" date="2023-03" db="EMBL/GenBank/DDBJ databases">
        <title>High recombination rates correlate with genetic variation in Cardiocondyla obscurior ants.</title>
        <authorList>
            <person name="Errbii M."/>
        </authorList>
    </citation>
    <scope>NUCLEOTIDE SEQUENCE [LARGE SCALE GENOMIC DNA]</scope>
    <source>
        <strain evidence="2">Alpha-2009</strain>
        <tissue evidence="2">Whole body</tissue>
    </source>
</reference>
<dbReference type="AlphaFoldDB" id="A0AAW2GPB4"/>